<dbReference type="Proteomes" id="UP000275078">
    <property type="component" value="Unassembled WGS sequence"/>
</dbReference>
<feature type="region of interest" description="Disordered" evidence="1">
    <location>
        <begin position="13"/>
        <end position="52"/>
    </location>
</feature>
<protein>
    <submittedName>
        <fullName evidence="2">Uncharacterized protein</fullName>
    </submittedName>
</protein>
<dbReference type="EMBL" id="ML119684">
    <property type="protein sequence ID" value="RPA80839.1"/>
    <property type="molecule type" value="Genomic_DNA"/>
</dbReference>
<proteinExistence type="predicted"/>
<keyword evidence="3" id="KW-1185">Reference proteome</keyword>
<reference evidence="2 3" key="1">
    <citation type="journal article" date="2018" name="Nat. Ecol. Evol.">
        <title>Pezizomycetes genomes reveal the molecular basis of ectomycorrhizal truffle lifestyle.</title>
        <authorList>
            <person name="Murat C."/>
            <person name="Payen T."/>
            <person name="Noel B."/>
            <person name="Kuo A."/>
            <person name="Morin E."/>
            <person name="Chen J."/>
            <person name="Kohler A."/>
            <person name="Krizsan K."/>
            <person name="Balestrini R."/>
            <person name="Da Silva C."/>
            <person name="Montanini B."/>
            <person name="Hainaut M."/>
            <person name="Levati E."/>
            <person name="Barry K.W."/>
            <person name="Belfiori B."/>
            <person name="Cichocki N."/>
            <person name="Clum A."/>
            <person name="Dockter R.B."/>
            <person name="Fauchery L."/>
            <person name="Guy J."/>
            <person name="Iotti M."/>
            <person name="Le Tacon F."/>
            <person name="Lindquist E.A."/>
            <person name="Lipzen A."/>
            <person name="Malagnac F."/>
            <person name="Mello A."/>
            <person name="Molinier V."/>
            <person name="Miyauchi S."/>
            <person name="Poulain J."/>
            <person name="Riccioni C."/>
            <person name="Rubini A."/>
            <person name="Sitrit Y."/>
            <person name="Splivallo R."/>
            <person name="Traeger S."/>
            <person name="Wang M."/>
            <person name="Zifcakova L."/>
            <person name="Wipf D."/>
            <person name="Zambonelli A."/>
            <person name="Paolocci F."/>
            <person name="Nowrousian M."/>
            <person name="Ottonello S."/>
            <person name="Baldrian P."/>
            <person name="Spatafora J.W."/>
            <person name="Henrissat B."/>
            <person name="Nagy L.G."/>
            <person name="Aury J.M."/>
            <person name="Wincker P."/>
            <person name="Grigoriev I.V."/>
            <person name="Bonfante P."/>
            <person name="Martin F.M."/>
        </authorList>
    </citation>
    <scope>NUCLEOTIDE SEQUENCE [LARGE SCALE GENOMIC DNA]</scope>
    <source>
        <strain evidence="2 3">RN42</strain>
    </source>
</reference>
<evidence type="ECO:0000313" key="3">
    <source>
        <dbReference type="Proteomes" id="UP000275078"/>
    </source>
</evidence>
<evidence type="ECO:0000313" key="2">
    <source>
        <dbReference type="EMBL" id="RPA80839.1"/>
    </source>
</evidence>
<feature type="compositionally biased region" description="Low complexity" evidence="1">
    <location>
        <begin position="19"/>
        <end position="35"/>
    </location>
</feature>
<organism evidence="2 3">
    <name type="scientific">Ascobolus immersus RN42</name>
    <dbReference type="NCBI Taxonomy" id="1160509"/>
    <lineage>
        <taxon>Eukaryota</taxon>
        <taxon>Fungi</taxon>
        <taxon>Dikarya</taxon>
        <taxon>Ascomycota</taxon>
        <taxon>Pezizomycotina</taxon>
        <taxon>Pezizomycetes</taxon>
        <taxon>Pezizales</taxon>
        <taxon>Ascobolaceae</taxon>
        <taxon>Ascobolus</taxon>
    </lineage>
</organism>
<feature type="region of interest" description="Disordered" evidence="1">
    <location>
        <begin position="64"/>
        <end position="107"/>
    </location>
</feature>
<feature type="compositionally biased region" description="Basic residues" evidence="1">
    <location>
        <begin position="98"/>
        <end position="107"/>
    </location>
</feature>
<evidence type="ECO:0000256" key="1">
    <source>
        <dbReference type="SAM" id="MobiDB-lite"/>
    </source>
</evidence>
<gene>
    <name evidence="2" type="ORF">BJ508DRAFT_362283</name>
</gene>
<accession>A0A3N4I486</accession>
<name>A0A3N4I486_ASCIM</name>
<dbReference type="AlphaFoldDB" id="A0A3N4I486"/>
<sequence length="107" mass="12108">MDGILFQNHHVPIPRADLIPSASTSQQPSPTAQISGLDEPHRHAFPSPRRRMLPVQFSIKPFSARHLTPKQDPELNSTWKLAPSLPPKQPDPLSTLRHTQKQPTRHH</sequence>